<name>A0A381UT62_9ZZZZ</name>
<dbReference type="InterPro" id="IPR052898">
    <property type="entry name" value="ACAD10-like"/>
</dbReference>
<dbReference type="SUPFAM" id="SSF56112">
    <property type="entry name" value="Protein kinase-like (PK-like)"/>
    <property type="match status" value="1"/>
</dbReference>
<dbReference type="CDD" id="cd05154">
    <property type="entry name" value="ACAD10_11_N-like"/>
    <property type="match status" value="1"/>
</dbReference>
<organism evidence="2">
    <name type="scientific">marine metagenome</name>
    <dbReference type="NCBI Taxonomy" id="408172"/>
    <lineage>
        <taxon>unclassified sequences</taxon>
        <taxon>metagenomes</taxon>
        <taxon>ecological metagenomes</taxon>
    </lineage>
</organism>
<dbReference type="InterPro" id="IPR041726">
    <property type="entry name" value="ACAD10_11_N"/>
</dbReference>
<dbReference type="EMBL" id="UINC01006859">
    <property type="protein sequence ID" value="SVA30053.1"/>
    <property type="molecule type" value="Genomic_DNA"/>
</dbReference>
<protein>
    <recommendedName>
        <fullName evidence="1">Aminoglycoside phosphotransferase domain-containing protein</fullName>
    </recommendedName>
</protein>
<sequence length="342" mass="38717">VVVSQDLDGENLTAYLEGQIPSFRGPITVEKFPRGQSNPTYAIHTPDAKYVLRRKPLGKLLKSAHAVDREYRVLKALAGTDVPVPQVFHLCTDNEVIGSWFYVMEYISGRVLWDPALPNFLPHDRTSVYEELNRVLAAIHQVDIEAVGLTNFGQPGNYYERQVNRWTKQYRASEVRNIREMETLIEWLPKNVPPDDGWISLIHGDFRLDNIIFSSNGCRAIAVLDWELSTIGHPIADLAYQCMQRHMGQDLYFAGLANLDTEKLGIPSESKFIETYCQRMGIDHIEYWSFYLACSFFRLAAICQGVEKRALDGNASSEHALKLGAMVEPLARLGNEALEQVA</sequence>
<dbReference type="Pfam" id="PF01636">
    <property type="entry name" value="APH"/>
    <property type="match status" value="1"/>
</dbReference>
<gene>
    <name evidence="2" type="ORF">METZ01_LOCUS82907</name>
</gene>
<dbReference type="AlphaFoldDB" id="A0A381UT62"/>
<accession>A0A381UT62</accession>
<feature type="non-terminal residue" evidence="2">
    <location>
        <position position="1"/>
    </location>
</feature>
<dbReference type="Gene3D" id="3.90.1200.10">
    <property type="match status" value="1"/>
</dbReference>
<proteinExistence type="predicted"/>
<dbReference type="Gene3D" id="3.30.200.20">
    <property type="entry name" value="Phosphorylase Kinase, domain 1"/>
    <property type="match status" value="1"/>
</dbReference>
<dbReference type="PANTHER" id="PTHR47829">
    <property type="entry name" value="HYDROLASE, PUTATIVE (AFU_ORTHOLOGUE AFUA_1G12880)-RELATED"/>
    <property type="match status" value="1"/>
</dbReference>
<evidence type="ECO:0000259" key="1">
    <source>
        <dbReference type="Pfam" id="PF01636"/>
    </source>
</evidence>
<evidence type="ECO:0000313" key="2">
    <source>
        <dbReference type="EMBL" id="SVA30053.1"/>
    </source>
</evidence>
<dbReference type="InterPro" id="IPR011009">
    <property type="entry name" value="Kinase-like_dom_sf"/>
</dbReference>
<reference evidence="2" key="1">
    <citation type="submission" date="2018-05" db="EMBL/GenBank/DDBJ databases">
        <authorList>
            <person name="Lanie J.A."/>
            <person name="Ng W.-L."/>
            <person name="Kazmierczak K.M."/>
            <person name="Andrzejewski T.M."/>
            <person name="Davidsen T.M."/>
            <person name="Wayne K.J."/>
            <person name="Tettelin H."/>
            <person name="Glass J.I."/>
            <person name="Rusch D."/>
            <person name="Podicherti R."/>
            <person name="Tsui H.-C.T."/>
            <person name="Winkler M.E."/>
        </authorList>
    </citation>
    <scope>NUCLEOTIDE SEQUENCE</scope>
</reference>
<dbReference type="PANTHER" id="PTHR47829:SF3">
    <property type="entry name" value="AMINOGLYCOSIDE PHOSPHOTRANSFERASE DOMAIN-CONTAINING PROTEIN"/>
    <property type="match status" value="1"/>
</dbReference>
<dbReference type="InterPro" id="IPR002575">
    <property type="entry name" value="Aminoglycoside_PTrfase"/>
</dbReference>
<feature type="domain" description="Aminoglycoside phosphotransferase" evidence="1">
    <location>
        <begin position="28"/>
        <end position="244"/>
    </location>
</feature>